<evidence type="ECO:0000313" key="2">
    <source>
        <dbReference type="Proteomes" id="UP000226094"/>
    </source>
</evidence>
<evidence type="ECO:0000313" key="1">
    <source>
        <dbReference type="EMBL" id="AOZ62844.1"/>
    </source>
</evidence>
<accession>A0A1I9S7T8</accession>
<organism evidence="1 2">
    <name type="scientific">Rhodococcus phage Partridge</name>
    <dbReference type="NCBI Taxonomy" id="1897441"/>
    <lineage>
        <taxon>Viruses</taxon>
        <taxon>Duplodnaviria</taxon>
        <taxon>Heunggongvirae</taxon>
        <taxon>Uroviricota</taxon>
        <taxon>Caudoviricetes</taxon>
        <taxon>Rerduovirus</taxon>
        <taxon>Rhodococcus virus Takoda</taxon>
    </lineage>
</organism>
<name>A0A1I9S7T8_9CAUD</name>
<sequence>METEVKLEGVNGKVVHLAGPLAGDQGIYLASGITGLYDPKVKVIYEEPANYPGARYLTHRILKRDVIFKVEILGDGIGSNSWKHRDSEWARMWDYAEPSKLTVTTEDGPRTLGLQLSENIDVDLTYDPIGQPIHAAVMSTVGYDPFWYSEPESYKWNPTGADQTYRITVLDPNPTDQPIWPEWVATAPGKWTITDYSWQDNALANRRIELPTLTIGEDVLVKTDPRQRQVTSANKTNVWARMGGVRFRHPIPKYTLGLHEFEVRFEGDPTGAELQLKLPRPWSRPWGLLA</sequence>
<dbReference type="EMBL" id="KX712237">
    <property type="protein sequence ID" value="AOZ62844.1"/>
    <property type="molecule type" value="Genomic_DNA"/>
</dbReference>
<reference evidence="1 2" key="1">
    <citation type="submission" date="2016-08" db="EMBL/GenBank/DDBJ databases">
        <authorList>
            <person name="Hancock A.M."/>
            <person name="Richers M.J."/>
            <person name="Aulds L.B."/>
            <person name="Broadway M.L."/>
            <person name="Bryant E.N."/>
            <person name="Carroll B.M."/>
            <person name="Cheathem S.K."/>
            <person name="Crawford M.B."/>
            <person name="Dicus A.P."/>
            <person name="Gates S.D."/>
            <person name="Hawkins J.N."/>
            <person name="Jeansonne R.S."/>
            <person name="Jester R.T."/>
            <person name="Kim M.J."/>
            <person name="Lambert S.B."/>
            <person name="May H.R."/>
            <person name="Nguyen A.V."/>
            <person name="Patel A.S."/>
            <person name="Pham P."/>
            <person name="Robinson K.L."/>
            <person name="Sharma S."/>
            <person name="Shrestha S."/>
            <person name="Skains R.G."/>
            <person name="Johnson L."/>
            <person name="Duong Q.-N."/>
            <person name="Jeanfreau V.G."/>
            <person name="Alonzo F.L."/>
            <person name="Wiedemeier A.M.D."/>
            <person name="Gissendanner C.R."/>
            <person name="Findley A.M."/>
            <person name="Bollivar D."/>
            <person name="Garlena R.A."/>
            <person name="Russell D.A."/>
            <person name="Pope W.H."/>
            <person name="Jacobs-Sera D."/>
            <person name="Hendrix R.W."/>
            <person name="Hatfull G.F."/>
        </authorList>
    </citation>
    <scope>NUCLEOTIDE SEQUENCE [LARGE SCALE GENOMIC DNA]</scope>
</reference>
<proteinExistence type="predicted"/>
<gene>
    <name evidence="1" type="ORF">SEA_PARTRIDGE_22</name>
</gene>
<dbReference type="Proteomes" id="UP000226094">
    <property type="component" value="Segment"/>
</dbReference>
<protein>
    <submittedName>
        <fullName evidence="1">Minor tail protein</fullName>
    </submittedName>
</protein>